<organism evidence="1 2">
    <name type="scientific">Panagrolaimus sp. ES5</name>
    <dbReference type="NCBI Taxonomy" id="591445"/>
    <lineage>
        <taxon>Eukaryota</taxon>
        <taxon>Metazoa</taxon>
        <taxon>Ecdysozoa</taxon>
        <taxon>Nematoda</taxon>
        <taxon>Chromadorea</taxon>
        <taxon>Rhabditida</taxon>
        <taxon>Tylenchina</taxon>
        <taxon>Panagrolaimomorpha</taxon>
        <taxon>Panagrolaimoidea</taxon>
        <taxon>Panagrolaimidae</taxon>
        <taxon>Panagrolaimus</taxon>
    </lineage>
</organism>
<protein>
    <submittedName>
        <fullName evidence="2">Uncharacterized protein</fullName>
    </submittedName>
</protein>
<reference evidence="2" key="1">
    <citation type="submission" date="2022-11" db="UniProtKB">
        <authorList>
            <consortium name="WormBaseParasite"/>
        </authorList>
    </citation>
    <scope>IDENTIFICATION</scope>
</reference>
<dbReference type="Proteomes" id="UP000887579">
    <property type="component" value="Unplaced"/>
</dbReference>
<proteinExistence type="predicted"/>
<evidence type="ECO:0000313" key="1">
    <source>
        <dbReference type="Proteomes" id="UP000887579"/>
    </source>
</evidence>
<accession>A0AC34GQE2</accession>
<name>A0AC34GQE2_9BILA</name>
<evidence type="ECO:0000313" key="2">
    <source>
        <dbReference type="WBParaSite" id="ES5_v2.g684.t1"/>
    </source>
</evidence>
<dbReference type="WBParaSite" id="ES5_v2.g684.t1">
    <property type="protein sequence ID" value="ES5_v2.g684.t1"/>
    <property type="gene ID" value="ES5_v2.g684"/>
</dbReference>
<sequence length="433" mass="49202">MSKMKSKSPLKLTTKLPQTLFPLPPSPSSKQKSTNIKKRSKSATVPTANKIVLSAEIPKAKKETTKKPKPNIISPIVAPAKIPKRIKLPPEKPLAPPPLPKPSSPPKVDEQETSQMWILRHLRLHLEDINDSILANFVLQQDVTPFRNFMLDFNNERRCIFVLVCRQNQQFISVPTFPEALFDNTNLRPSEASEAPPDSKRNPHTSEAKTPSETLKKQQPGKLMKPRAKSKKRSKSKESKKVAEKENDAEKREEAKRQIIDEIVQNEISAVPNQEATLQLKWSNSRKIPDETDEFVFVVSREAERMEEKSELDQSYFVGYCKSSRNFKRLTEIGTLILGSKMTFERQIDMLLFANNAMAGNPSSAREKWQSKIEKFENFICDSLGQAFWQAAENQSRTDSILSLTEQQSSSVESIESLLRPRIYAFVKEAVSL</sequence>